<dbReference type="Pfam" id="PF00646">
    <property type="entry name" value="F-box"/>
    <property type="match status" value="1"/>
</dbReference>
<dbReference type="PANTHER" id="PTHR31672">
    <property type="entry name" value="BNACNNG10540D PROTEIN"/>
    <property type="match status" value="1"/>
</dbReference>
<organism evidence="2 3">
    <name type="scientific">Jatropha curcas</name>
    <name type="common">Barbados nut</name>
    <dbReference type="NCBI Taxonomy" id="180498"/>
    <lineage>
        <taxon>Eukaryota</taxon>
        <taxon>Viridiplantae</taxon>
        <taxon>Streptophyta</taxon>
        <taxon>Embryophyta</taxon>
        <taxon>Tracheophyta</taxon>
        <taxon>Spermatophyta</taxon>
        <taxon>Magnoliopsida</taxon>
        <taxon>eudicotyledons</taxon>
        <taxon>Gunneridae</taxon>
        <taxon>Pentapetalae</taxon>
        <taxon>rosids</taxon>
        <taxon>fabids</taxon>
        <taxon>Malpighiales</taxon>
        <taxon>Euphorbiaceae</taxon>
        <taxon>Crotonoideae</taxon>
        <taxon>Jatropheae</taxon>
        <taxon>Jatropha</taxon>
    </lineage>
</organism>
<name>A0A067JFQ1_JATCU</name>
<sequence>MAPYLPPIIIQEILSRLDVKTLIRFKSVSKSFTNLISSPSFQELHNRRSQRNLLFLFRSTSPYYDEHADATRRFVYQFVSVDNRGMVHSKFIARVDDPIKLVLPSCCGLVCFATNTRIYLCNPATRQLAPLPRYPYQQRTPISGFGFGYAGSVKGYKVVQLVHRVIQPSIAHKIECSVFTIGFGGRVDNGWRVLKEGCPYFVEQFSYPVFIKETINWKINRYHHRVLRRSNDYVVSFNVREEKFFTITHPADWRYIAQNSTQLADLGGMLCMVEISASHIIVWMLRDHQKCLWEKRGLINLAGIDRRLVGEIKCLNNGEIVFSSISNILLFYELKKKRFRHIPLPLRAFETGIYWESFFSPRITH</sequence>
<proteinExistence type="predicted"/>
<evidence type="ECO:0000313" key="3">
    <source>
        <dbReference type="Proteomes" id="UP000027138"/>
    </source>
</evidence>
<dbReference type="SUPFAM" id="SSF81383">
    <property type="entry name" value="F-box domain"/>
    <property type="match status" value="1"/>
</dbReference>
<dbReference type="InterPro" id="IPR013187">
    <property type="entry name" value="F-box-assoc_dom_typ3"/>
</dbReference>
<dbReference type="PANTHER" id="PTHR31672:SF13">
    <property type="entry name" value="F-BOX PROTEIN CPR30-LIKE"/>
    <property type="match status" value="1"/>
</dbReference>
<dbReference type="InterPro" id="IPR050796">
    <property type="entry name" value="SCF_F-box_component"/>
</dbReference>
<protein>
    <recommendedName>
        <fullName evidence="1">F-box domain-containing protein</fullName>
    </recommendedName>
</protein>
<evidence type="ECO:0000313" key="2">
    <source>
        <dbReference type="EMBL" id="KDP21618.1"/>
    </source>
</evidence>
<keyword evidence="3" id="KW-1185">Reference proteome</keyword>
<dbReference type="Proteomes" id="UP000027138">
    <property type="component" value="Unassembled WGS sequence"/>
</dbReference>
<dbReference type="Gene3D" id="1.20.1280.50">
    <property type="match status" value="1"/>
</dbReference>
<dbReference type="PROSITE" id="PS50181">
    <property type="entry name" value="FBOX"/>
    <property type="match status" value="1"/>
</dbReference>
<accession>A0A067JFQ1</accession>
<dbReference type="InterPro" id="IPR001810">
    <property type="entry name" value="F-box_dom"/>
</dbReference>
<reference evidence="2 3" key="1">
    <citation type="journal article" date="2014" name="PLoS ONE">
        <title>Global Analysis of Gene Expression Profiles in Physic Nut (Jatropha curcas L.) Seedlings Exposed to Salt Stress.</title>
        <authorList>
            <person name="Zhang L."/>
            <person name="Zhang C."/>
            <person name="Wu P."/>
            <person name="Chen Y."/>
            <person name="Li M."/>
            <person name="Jiang H."/>
            <person name="Wu G."/>
        </authorList>
    </citation>
    <scope>NUCLEOTIDE SEQUENCE [LARGE SCALE GENOMIC DNA]</scope>
    <source>
        <strain evidence="3">cv. GZQX0401</strain>
        <tissue evidence="2">Young leaves</tissue>
    </source>
</reference>
<evidence type="ECO:0000259" key="1">
    <source>
        <dbReference type="PROSITE" id="PS50181"/>
    </source>
</evidence>
<dbReference type="NCBIfam" id="TIGR01640">
    <property type="entry name" value="F_box_assoc_1"/>
    <property type="match status" value="1"/>
</dbReference>
<dbReference type="SMART" id="SM00256">
    <property type="entry name" value="FBOX"/>
    <property type="match status" value="1"/>
</dbReference>
<dbReference type="InterPro" id="IPR017451">
    <property type="entry name" value="F-box-assoc_interact_dom"/>
</dbReference>
<dbReference type="InterPro" id="IPR036047">
    <property type="entry name" value="F-box-like_dom_sf"/>
</dbReference>
<dbReference type="AlphaFoldDB" id="A0A067JFQ1"/>
<dbReference type="STRING" id="180498.A0A067JFQ1"/>
<dbReference type="EMBL" id="KK915609">
    <property type="protein sequence ID" value="KDP21618.1"/>
    <property type="molecule type" value="Genomic_DNA"/>
</dbReference>
<dbReference type="KEGG" id="jcu:105649147"/>
<dbReference type="Pfam" id="PF08268">
    <property type="entry name" value="FBA_3"/>
    <property type="match status" value="1"/>
</dbReference>
<feature type="domain" description="F-box" evidence="1">
    <location>
        <begin position="1"/>
        <end position="44"/>
    </location>
</feature>
<dbReference type="OrthoDB" id="5319261at2759"/>
<gene>
    <name evidence="2" type="ORF">JCGZ_03289</name>
</gene>